<evidence type="ECO:0000256" key="2">
    <source>
        <dbReference type="ARBA" id="ARBA00010157"/>
    </source>
</evidence>
<evidence type="ECO:0000313" key="10">
    <source>
        <dbReference type="Proteomes" id="UP000294854"/>
    </source>
</evidence>
<feature type="transmembrane region" description="Helical" evidence="7">
    <location>
        <begin position="177"/>
        <end position="200"/>
    </location>
</feature>
<sequence length="904" mass="100179">MQEQLHKLHKNRIFSLIVWLVVIFIAIISMPKTSTMIQYYGQPQLSNSSQAMKAAKLKNTWGRELNGTYNVNAVFNNSNGKLTANNKAQISKIVTKLQNKQKYYGIKKITTITNTPEAKNQLVSKDQSTQIVQLAVSRDQGTVRNISKQLYSQVQAAGLKSYVTSPEIINDDNNLRIAGFVQIAAIILFVLAIITMGIIFKSVAAPLISFLTLLISYLASLSISNNLTYRENFPYSEYLPLAILLSTILVGTFELFFLYRRFKQNVAEDAEGSATTSKTIRYVQYPIIAIGVTLTIIFAAFWFLPFSTIRSFSSLAFTFIVLTLAVLTISPIFMGMLEENFFWPTQKSGEPKERHFWNRLARFGMWQPIVAILVVLYVVGPFAYSYHNNLTYSVMNNLRNDNQAAQGAKVLAAHFSQGKASPITVYLKSDKRLDSANSLYQIDNLTTKLKSMPGISSVTSLTQPNGMPISQYYVSAQLTSVTQTLKGATDQLNSIQGTLKDNNSDLSVSDLTKINKSLTKLSTATTKLSTDSSTVQSQVSEIAGRASALQQSSSSSQSASYRRQARIVAAQLQTAATNVQALVNQANLNNTSATTNQTGLDSYQTQVKSVAKSLKASQKSLKNLVTQYNDIYNYLTKLRASDAAKIYFMTPEQIMSPTFQRSVINNTSQNGKMTALTVYMKNSPDSHKTLATTQKLQDEIKTQLQGTSLKKATVAVSGQPMVQSAIQSEFEHYLPLLVLMTASILLLALMLISRSILQPSFWLATFFVSSLAGMQIAHLTMRFMAGQSQFNWQVPVIAIVPLVAIAALQLIPLAIEYRYNEDSLLGWLTPAMTETGQTLRHTLFIGIISVIGLAFLRFNPLTEVMLIVIYTLIIFNIVLPITVTSLGKLTVTVPSKKPHLRRHG</sequence>
<name>A0A4R5NNI0_9LACO</name>
<dbReference type="InterPro" id="IPR050545">
    <property type="entry name" value="Mycobact_MmpL"/>
</dbReference>
<dbReference type="AlphaFoldDB" id="A0A4R5NNI0"/>
<feature type="transmembrane region" description="Helical" evidence="7">
    <location>
        <begin position="285"/>
        <end position="304"/>
    </location>
</feature>
<evidence type="ECO:0000256" key="3">
    <source>
        <dbReference type="ARBA" id="ARBA00022475"/>
    </source>
</evidence>
<comment type="subcellular location">
    <subcellularLocation>
        <location evidence="1">Cell membrane</location>
        <topology evidence="1">Multi-pass membrane protein</topology>
    </subcellularLocation>
</comment>
<dbReference type="Gene3D" id="1.20.1640.10">
    <property type="entry name" value="Multidrug efflux transporter AcrB transmembrane domain"/>
    <property type="match status" value="1"/>
</dbReference>
<evidence type="ECO:0000256" key="1">
    <source>
        <dbReference type="ARBA" id="ARBA00004651"/>
    </source>
</evidence>
<dbReference type="InterPro" id="IPR004869">
    <property type="entry name" value="MMPL_dom"/>
</dbReference>
<dbReference type="PANTHER" id="PTHR33406">
    <property type="entry name" value="MEMBRANE PROTEIN MJ1562-RELATED"/>
    <property type="match status" value="1"/>
</dbReference>
<feature type="domain" description="Membrane transport protein MMPL" evidence="8">
    <location>
        <begin position="570"/>
        <end position="807"/>
    </location>
</feature>
<evidence type="ECO:0000256" key="6">
    <source>
        <dbReference type="ARBA" id="ARBA00023136"/>
    </source>
</evidence>
<feature type="transmembrane region" description="Helical" evidence="7">
    <location>
        <begin position="761"/>
        <end position="780"/>
    </location>
</feature>
<keyword evidence="3" id="KW-1003">Cell membrane</keyword>
<keyword evidence="10" id="KW-1185">Reference proteome</keyword>
<accession>A0A4R5NNI0</accession>
<evidence type="ECO:0000256" key="7">
    <source>
        <dbReference type="SAM" id="Phobius"/>
    </source>
</evidence>
<evidence type="ECO:0000259" key="8">
    <source>
        <dbReference type="Pfam" id="PF03176"/>
    </source>
</evidence>
<dbReference type="SUPFAM" id="SSF82866">
    <property type="entry name" value="Multidrug efflux transporter AcrB transmembrane domain"/>
    <property type="match status" value="2"/>
</dbReference>
<feature type="transmembrane region" description="Helical" evidence="7">
    <location>
        <begin position="363"/>
        <end position="384"/>
    </location>
</feature>
<evidence type="ECO:0000313" key="9">
    <source>
        <dbReference type="EMBL" id="TDG78017.1"/>
    </source>
</evidence>
<feature type="transmembrane region" description="Helical" evidence="7">
    <location>
        <begin position="864"/>
        <end position="887"/>
    </location>
</feature>
<dbReference type="GO" id="GO:0005886">
    <property type="term" value="C:plasma membrane"/>
    <property type="evidence" value="ECO:0007669"/>
    <property type="project" value="UniProtKB-SubCell"/>
</dbReference>
<organism evidence="9 10">
    <name type="scientific">Secundilactobacillus malefermentans</name>
    <dbReference type="NCBI Taxonomy" id="176292"/>
    <lineage>
        <taxon>Bacteria</taxon>
        <taxon>Bacillati</taxon>
        <taxon>Bacillota</taxon>
        <taxon>Bacilli</taxon>
        <taxon>Lactobacillales</taxon>
        <taxon>Lactobacillaceae</taxon>
        <taxon>Secundilactobacillus</taxon>
    </lineage>
</organism>
<gene>
    <name evidence="9" type="ORF">C5L31_002117</name>
</gene>
<feature type="transmembrane region" description="Helical" evidence="7">
    <location>
        <begin position="12"/>
        <end position="30"/>
    </location>
</feature>
<feature type="transmembrane region" description="Helical" evidence="7">
    <location>
        <begin position="207"/>
        <end position="227"/>
    </location>
</feature>
<feature type="domain" description="Membrane transport protein MMPL" evidence="8">
    <location>
        <begin position="44"/>
        <end position="369"/>
    </location>
</feature>
<proteinExistence type="inferred from homology"/>
<dbReference type="EMBL" id="PUFO01000046">
    <property type="protein sequence ID" value="TDG78017.1"/>
    <property type="molecule type" value="Genomic_DNA"/>
</dbReference>
<comment type="caution">
    <text evidence="9">The sequence shown here is derived from an EMBL/GenBank/DDBJ whole genome shotgun (WGS) entry which is preliminary data.</text>
</comment>
<dbReference type="PANTHER" id="PTHR33406:SF6">
    <property type="entry name" value="MEMBRANE PROTEIN YDGH-RELATED"/>
    <property type="match status" value="1"/>
</dbReference>
<dbReference type="Proteomes" id="UP000294854">
    <property type="component" value="Unassembled WGS sequence"/>
</dbReference>
<feature type="transmembrane region" description="Helical" evidence="7">
    <location>
        <begin position="316"/>
        <end position="337"/>
    </location>
</feature>
<feature type="transmembrane region" description="Helical" evidence="7">
    <location>
        <begin position="792"/>
        <end position="817"/>
    </location>
</feature>
<dbReference type="Pfam" id="PF03176">
    <property type="entry name" value="MMPL"/>
    <property type="match status" value="2"/>
</dbReference>
<feature type="transmembrane region" description="Helical" evidence="7">
    <location>
        <begin position="838"/>
        <end position="858"/>
    </location>
</feature>
<feature type="transmembrane region" description="Helical" evidence="7">
    <location>
        <begin position="239"/>
        <end position="259"/>
    </location>
</feature>
<keyword evidence="4 7" id="KW-0812">Transmembrane</keyword>
<protein>
    <recommendedName>
        <fullName evidence="8">Membrane transport protein MMPL domain-containing protein</fullName>
    </recommendedName>
</protein>
<feature type="transmembrane region" description="Helical" evidence="7">
    <location>
        <begin position="733"/>
        <end position="752"/>
    </location>
</feature>
<reference evidence="9 10" key="1">
    <citation type="journal article" date="2019" name="Appl. Microbiol. Biotechnol.">
        <title>Uncovering carbohydrate metabolism through a genotype-phenotype association study of 56 lactic acid bacteria genomes.</title>
        <authorList>
            <person name="Buron-Moles G."/>
            <person name="Chailyan A."/>
            <person name="Dolejs I."/>
            <person name="Forster J."/>
            <person name="Miks M.H."/>
        </authorList>
    </citation>
    <scope>NUCLEOTIDE SEQUENCE [LARGE SCALE GENOMIC DNA]</scope>
    <source>
        <strain evidence="9 10">ATCC 49373</strain>
    </source>
</reference>
<keyword evidence="5 7" id="KW-1133">Transmembrane helix</keyword>
<evidence type="ECO:0000256" key="5">
    <source>
        <dbReference type="ARBA" id="ARBA00022989"/>
    </source>
</evidence>
<comment type="similarity">
    <text evidence="2">Belongs to the resistance-nodulation-cell division (RND) (TC 2.A.6) family. MmpL subfamily.</text>
</comment>
<dbReference type="RefSeq" id="WP_010619448.1">
    <property type="nucleotide sequence ID" value="NZ_PUFO01000046.1"/>
</dbReference>
<dbReference type="STRING" id="1122149.FD44_GL001726"/>
<keyword evidence="6 7" id="KW-0472">Membrane</keyword>
<evidence type="ECO:0000256" key="4">
    <source>
        <dbReference type="ARBA" id="ARBA00022692"/>
    </source>
</evidence>